<reference evidence="2 3" key="1">
    <citation type="journal article" date="2018" name="Sci. Rep.">
        <title>Rhizobium tumorigenes sp. nov., a novel plant tumorigenic bacterium isolated from cane gall tumors on thornless blackberry.</title>
        <authorList>
            <person name="Kuzmanovi N."/>
            <person name="Smalla K."/>
            <person name="Gronow S."/>
            <person name="PuBawska J."/>
        </authorList>
    </citation>
    <scope>NUCLEOTIDE SEQUENCE [LARGE SCALE GENOMIC DNA]</scope>
    <source>
        <strain evidence="2 3">1078</strain>
    </source>
</reference>
<reference evidence="3" key="2">
    <citation type="journal article" date="2023" name="MicrobiologyOpen">
        <title>Genomics of the tumorigenes clade of the family Rhizobiaceae and description of Rhizobium rhododendri sp. nov.</title>
        <authorList>
            <person name="Kuzmanovic N."/>
            <person name="diCenzo G.C."/>
            <person name="Bunk B."/>
            <person name="Sproeer C."/>
            <person name="Fruehling A."/>
            <person name="Neumann-Schaal M."/>
            <person name="Overmann J."/>
            <person name="Smalla K."/>
        </authorList>
    </citation>
    <scope>NUCLEOTIDE SEQUENCE [LARGE SCALE GENOMIC DNA]</scope>
    <source>
        <strain evidence="3">1078</strain>
    </source>
</reference>
<dbReference type="KEGG" id="rtu:PR017_09605"/>
<dbReference type="AlphaFoldDB" id="A0AAF1KR10"/>
<dbReference type="RefSeq" id="WP_111222781.1">
    <property type="nucleotide sequence ID" value="NZ_CP117255.1"/>
</dbReference>
<accession>A0AAF1KR10</accession>
<dbReference type="Gene3D" id="2.30.110.10">
    <property type="entry name" value="Electron Transport, Fmn-binding Protein, Chain A"/>
    <property type="match status" value="1"/>
</dbReference>
<gene>
    <name evidence="2" type="ORF">PR017_09605</name>
</gene>
<dbReference type="InterPro" id="IPR038725">
    <property type="entry name" value="YdaG_split_barrel_FMN-bd"/>
</dbReference>
<evidence type="ECO:0000259" key="1">
    <source>
        <dbReference type="Pfam" id="PF16242"/>
    </source>
</evidence>
<name>A0AAF1KR10_9HYPH</name>
<dbReference type="PANTHER" id="PTHR34818:SF1">
    <property type="entry name" value="PROTEIN BLI-3"/>
    <property type="match status" value="1"/>
</dbReference>
<organism evidence="2 3">
    <name type="scientific">Rhizobium tumorigenes</name>
    <dbReference type="NCBI Taxonomy" id="2041385"/>
    <lineage>
        <taxon>Bacteria</taxon>
        <taxon>Pseudomonadati</taxon>
        <taxon>Pseudomonadota</taxon>
        <taxon>Alphaproteobacteria</taxon>
        <taxon>Hyphomicrobiales</taxon>
        <taxon>Rhizobiaceae</taxon>
        <taxon>Rhizobium/Agrobacterium group</taxon>
        <taxon>Rhizobium</taxon>
    </lineage>
</organism>
<feature type="domain" description="General stress protein FMN-binding split barrel" evidence="1">
    <location>
        <begin position="6"/>
        <end position="133"/>
    </location>
</feature>
<dbReference type="InterPro" id="IPR052917">
    <property type="entry name" value="Stress-Dev_Protein"/>
</dbReference>
<evidence type="ECO:0000313" key="3">
    <source>
        <dbReference type="Proteomes" id="UP000249499"/>
    </source>
</evidence>
<evidence type="ECO:0000313" key="2">
    <source>
        <dbReference type="EMBL" id="WFR94106.1"/>
    </source>
</evidence>
<dbReference type="EMBL" id="CP117255">
    <property type="protein sequence ID" value="WFR94106.1"/>
    <property type="molecule type" value="Genomic_DNA"/>
</dbReference>
<dbReference type="PANTHER" id="PTHR34818">
    <property type="entry name" value="PROTEIN BLI-3"/>
    <property type="match status" value="1"/>
</dbReference>
<proteinExistence type="predicted"/>
<protein>
    <submittedName>
        <fullName evidence="2">Pyridoxamine 5'-phosphate oxidase family protein</fullName>
    </submittedName>
</protein>
<dbReference type="SUPFAM" id="SSF50475">
    <property type="entry name" value="FMN-binding split barrel"/>
    <property type="match status" value="1"/>
</dbReference>
<sequence>MSEMTLKDLAEKMRDIDVAMLLTHAENGTIAGRPMSNNGDVDYDGDSYYFTWEEAKMISNIEANPKVSLTFQGEKSFAVAVEGEAALIRDKARFAEHWTSELDVWFQDGVDTPGVVMIHVHAERVHYWDGEDQGEVQVPEDDQ</sequence>
<dbReference type="InterPro" id="IPR012349">
    <property type="entry name" value="Split_barrel_FMN-bd"/>
</dbReference>
<dbReference type="Pfam" id="PF16242">
    <property type="entry name" value="Pyrid_ox_like"/>
    <property type="match status" value="1"/>
</dbReference>
<dbReference type="Proteomes" id="UP000249499">
    <property type="component" value="Chromosome"/>
</dbReference>
<keyword evidence="3" id="KW-1185">Reference proteome</keyword>